<feature type="transmembrane region" description="Helical" evidence="18">
    <location>
        <begin position="262"/>
        <end position="288"/>
    </location>
</feature>
<evidence type="ECO:0000256" key="5">
    <source>
        <dbReference type="ARBA" id="ARBA00021008"/>
    </source>
</evidence>
<keyword evidence="9 18" id="KW-0999">Mitochondrion inner membrane</keyword>
<keyword evidence="14 18" id="KW-0830">Ubiquinone</keyword>
<evidence type="ECO:0000256" key="14">
    <source>
        <dbReference type="ARBA" id="ARBA00023075"/>
    </source>
</evidence>
<dbReference type="EC" id="7.1.1.2" evidence="4 18"/>
<dbReference type="GO" id="GO:0008137">
    <property type="term" value="F:NADH dehydrogenase (ubiquinone) activity"/>
    <property type="evidence" value="ECO:0007669"/>
    <property type="project" value="UniProtKB-EC"/>
</dbReference>
<dbReference type="GO" id="GO:0005743">
    <property type="term" value="C:mitochondrial inner membrane"/>
    <property type="evidence" value="ECO:0007669"/>
    <property type="project" value="UniProtKB-SubCell"/>
</dbReference>
<evidence type="ECO:0000256" key="2">
    <source>
        <dbReference type="ARBA" id="ARBA00004448"/>
    </source>
</evidence>
<evidence type="ECO:0000256" key="18">
    <source>
        <dbReference type="RuleBase" id="RU003403"/>
    </source>
</evidence>
<dbReference type="GeneID" id="62618740"/>
<dbReference type="PRINTS" id="PR01436">
    <property type="entry name" value="NADHDHGNASE2"/>
</dbReference>
<evidence type="ECO:0000256" key="4">
    <source>
        <dbReference type="ARBA" id="ARBA00012944"/>
    </source>
</evidence>
<gene>
    <name evidence="20" type="primary">ND2</name>
</gene>
<keyword evidence="11 18" id="KW-0249">Electron transport</keyword>
<sequence>MKLNTSKLIFFNVINMSTIISFSVNNWLTMWILMELTLFMFIPLMSKNKINDQSMKYFIIQSFSSYLFMFSMLMNSINETSLDSLLTLISLSMKVGLSPFHLWKPEIMTKLSWKECILLTTLIKITPMILINKIISLKMITLPLIFNLIVGSASGLNQLNLKKMMAFSSVFNLSWMISSFLISKKILLTFLTMYFILNFKIMTLFKENNVIFKNQLLSMNIQFKTKINMLFLSISGLPPLTGFLPKLIILNELMKNSMHISIWMILTSITSIYMYIQMNTFSFTNFFLKKKTNKFFMKKNFTKINLLMFPMMMYIWMN</sequence>
<comment type="similarity">
    <text evidence="3 18">Belongs to the complex I subunit 2 family.</text>
</comment>
<comment type="function">
    <text evidence="1">Core subunit of the mitochondrial membrane respiratory chain NADH dehydrogenase (Complex I) that is believed to belong to the minimal assembly required for catalysis. Complex I functions in the transfer of electrons from NADH to the respiratory chain. The immediate electron acceptor for the enzyme is believed to be ubiquinone.</text>
</comment>
<keyword evidence="15 18" id="KW-0496">Mitochondrion</keyword>
<keyword evidence="8 18" id="KW-0812">Transmembrane</keyword>
<name>A0A7S4YYS1_9HEMI</name>
<feature type="transmembrane region" description="Helical" evidence="18">
    <location>
        <begin position="134"/>
        <end position="153"/>
    </location>
</feature>
<evidence type="ECO:0000256" key="12">
    <source>
        <dbReference type="ARBA" id="ARBA00022989"/>
    </source>
</evidence>
<keyword evidence="12 18" id="KW-1133">Transmembrane helix</keyword>
<dbReference type="InterPro" id="IPR001750">
    <property type="entry name" value="ND/Mrp_TM"/>
</dbReference>
<proteinExistence type="inferred from homology"/>
<geneLocation type="mitochondrion" evidence="20"/>
<evidence type="ECO:0000256" key="15">
    <source>
        <dbReference type="ARBA" id="ARBA00023128"/>
    </source>
</evidence>
<dbReference type="RefSeq" id="YP_009987557.1">
    <property type="nucleotide sequence ID" value="NC_052694.1"/>
</dbReference>
<dbReference type="GO" id="GO:0006120">
    <property type="term" value="P:mitochondrial electron transport, NADH to ubiquinone"/>
    <property type="evidence" value="ECO:0007669"/>
    <property type="project" value="InterPro"/>
</dbReference>
<evidence type="ECO:0000256" key="16">
    <source>
        <dbReference type="ARBA" id="ARBA00023136"/>
    </source>
</evidence>
<comment type="catalytic activity">
    <reaction evidence="17 18">
        <text>a ubiquinone + NADH + 5 H(+)(in) = a ubiquinol + NAD(+) + 4 H(+)(out)</text>
        <dbReference type="Rhea" id="RHEA:29091"/>
        <dbReference type="Rhea" id="RHEA-COMP:9565"/>
        <dbReference type="Rhea" id="RHEA-COMP:9566"/>
        <dbReference type="ChEBI" id="CHEBI:15378"/>
        <dbReference type="ChEBI" id="CHEBI:16389"/>
        <dbReference type="ChEBI" id="CHEBI:17976"/>
        <dbReference type="ChEBI" id="CHEBI:57540"/>
        <dbReference type="ChEBI" id="CHEBI:57945"/>
        <dbReference type="EC" id="7.1.1.2"/>
    </reaction>
</comment>
<reference evidence="20" key="2">
    <citation type="journal article" date="2020" name="Genomics">
        <title>Contribution to the mitogenome diversity in Delphacinae: Phylogenetic and ecological implications.</title>
        <authorList>
            <person name="Huang Y.-X."/>
            <person name="Ren F.-J."/>
            <person name="Bartlett C.R."/>
            <person name="Wei Y.-S."/>
            <person name="Qin D.-Z."/>
        </authorList>
    </citation>
    <scope>NUCLEOTIDE SEQUENCE</scope>
</reference>
<evidence type="ECO:0000256" key="9">
    <source>
        <dbReference type="ARBA" id="ARBA00022792"/>
    </source>
</evidence>
<evidence type="ECO:0000256" key="7">
    <source>
        <dbReference type="ARBA" id="ARBA00022660"/>
    </source>
</evidence>
<evidence type="ECO:0000256" key="11">
    <source>
        <dbReference type="ARBA" id="ARBA00022982"/>
    </source>
</evidence>
<evidence type="ECO:0000256" key="8">
    <source>
        <dbReference type="ARBA" id="ARBA00022692"/>
    </source>
</evidence>
<feature type="domain" description="NADH:quinone oxidoreductase/Mrp antiporter transmembrane" evidence="19">
    <location>
        <begin position="25"/>
        <end position="266"/>
    </location>
</feature>
<evidence type="ECO:0000259" key="19">
    <source>
        <dbReference type="Pfam" id="PF00361"/>
    </source>
</evidence>
<keyword evidence="16 18" id="KW-0472">Membrane</keyword>
<organism evidence="20">
    <name type="scientific">Perkinsiella saccharicida</name>
    <dbReference type="NCBI Taxonomy" id="312347"/>
    <lineage>
        <taxon>Eukaryota</taxon>
        <taxon>Metazoa</taxon>
        <taxon>Ecdysozoa</taxon>
        <taxon>Arthropoda</taxon>
        <taxon>Hexapoda</taxon>
        <taxon>Insecta</taxon>
        <taxon>Pterygota</taxon>
        <taxon>Neoptera</taxon>
        <taxon>Paraneoptera</taxon>
        <taxon>Hemiptera</taxon>
        <taxon>Auchenorrhyncha</taxon>
        <taxon>Fulgoroidea</taxon>
        <taxon>Delphacidae</taxon>
        <taxon>Delphacinae</taxon>
        <taxon>Perkinsiella</taxon>
    </lineage>
</organism>
<dbReference type="PANTHER" id="PTHR46552">
    <property type="entry name" value="NADH-UBIQUINONE OXIDOREDUCTASE CHAIN 2"/>
    <property type="match status" value="1"/>
</dbReference>
<evidence type="ECO:0000256" key="17">
    <source>
        <dbReference type="ARBA" id="ARBA00049551"/>
    </source>
</evidence>
<keyword evidence="6" id="KW-0813">Transport</keyword>
<protein>
    <recommendedName>
        <fullName evidence="5 18">NADH-ubiquinone oxidoreductase chain 2</fullName>
        <ecNumber evidence="4 18">7.1.1.2</ecNumber>
    </recommendedName>
</protein>
<reference evidence="20" key="1">
    <citation type="submission" date="2018-05" db="EMBL/GenBank/DDBJ databases">
        <authorList>
            <person name="Huang Y."/>
            <person name="Qin D."/>
        </authorList>
    </citation>
    <scope>NUCLEOTIDE SEQUENCE</scope>
</reference>
<feature type="transmembrane region" description="Helical" evidence="18">
    <location>
        <begin position="229"/>
        <end position="250"/>
    </location>
</feature>
<evidence type="ECO:0000313" key="20">
    <source>
        <dbReference type="EMBL" id="QBZ38030.1"/>
    </source>
</evidence>
<keyword evidence="10 18" id="KW-1278">Translocase</keyword>
<keyword evidence="7 18" id="KW-0679">Respiratory chain</keyword>
<dbReference type="PANTHER" id="PTHR46552:SF1">
    <property type="entry name" value="NADH-UBIQUINONE OXIDOREDUCTASE CHAIN 2"/>
    <property type="match status" value="1"/>
</dbReference>
<accession>A0A7S4YYS1</accession>
<evidence type="ECO:0000256" key="6">
    <source>
        <dbReference type="ARBA" id="ARBA00022448"/>
    </source>
</evidence>
<evidence type="ECO:0000256" key="13">
    <source>
        <dbReference type="ARBA" id="ARBA00023027"/>
    </source>
</evidence>
<comment type="function">
    <text evidence="18">Core subunit of the mitochondrial membrane respiratory chain NADH dehydrogenase (Complex I) which catalyzes electron transfer from NADH through the respiratory chain, using ubiquinone as an electron acceptor. Essential for the catalytic activity and assembly of complex I.</text>
</comment>
<dbReference type="CTD" id="4536"/>
<feature type="transmembrane region" description="Helical" evidence="18">
    <location>
        <begin position="57"/>
        <end position="78"/>
    </location>
</feature>
<comment type="subcellular location">
    <subcellularLocation>
        <location evidence="2 18">Mitochondrion inner membrane</location>
        <topology evidence="2 18">Multi-pass membrane protein</topology>
    </subcellularLocation>
</comment>
<evidence type="ECO:0000256" key="3">
    <source>
        <dbReference type="ARBA" id="ARBA00007012"/>
    </source>
</evidence>
<dbReference type="Pfam" id="PF00361">
    <property type="entry name" value="Proton_antipo_M"/>
    <property type="match status" value="1"/>
</dbReference>
<dbReference type="InterPro" id="IPR003917">
    <property type="entry name" value="NADH_UbQ_OxRdtase_chain2"/>
</dbReference>
<dbReference type="InterPro" id="IPR050175">
    <property type="entry name" value="Complex_I_Subunit_2"/>
</dbReference>
<dbReference type="AlphaFoldDB" id="A0A7S4YYS1"/>
<evidence type="ECO:0000256" key="1">
    <source>
        <dbReference type="ARBA" id="ARBA00003257"/>
    </source>
</evidence>
<feature type="transmembrane region" description="Helical" evidence="18">
    <location>
        <begin position="173"/>
        <end position="197"/>
    </location>
</feature>
<feature type="transmembrane region" description="Helical" evidence="18">
    <location>
        <begin position="300"/>
        <end position="317"/>
    </location>
</feature>
<keyword evidence="13 18" id="KW-0520">NAD</keyword>
<feature type="transmembrane region" description="Helical" evidence="18">
    <location>
        <begin position="27"/>
        <end position="45"/>
    </location>
</feature>
<dbReference type="EMBL" id="MH293466">
    <property type="protein sequence ID" value="QBZ38030.1"/>
    <property type="molecule type" value="Genomic_DNA"/>
</dbReference>
<evidence type="ECO:0000256" key="10">
    <source>
        <dbReference type="ARBA" id="ARBA00022967"/>
    </source>
</evidence>